<accession>A0A859D0H7</accession>
<dbReference type="EMBL" id="CP054301">
    <property type="protein sequence ID" value="QKK81952.1"/>
    <property type="molecule type" value="Genomic_DNA"/>
</dbReference>
<proteinExistence type="predicted"/>
<evidence type="ECO:0000313" key="2">
    <source>
        <dbReference type="Proteomes" id="UP000509371"/>
    </source>
</evidence>
<dbReference type="AlphaFoldDB" id="A0A859D0H7"/>
<gene>
    <name evidence="1" type="ORF">MP3633_3225</name>
</gene>
<organism evidence="1 2">
    <name type="scientific">Marinomonas primoryensis</name>
    <dbReference type="NCBI Taxonomy" id="178399"/>
    <lineage>
        <taxon>Bacteria</taxon>
        <taxon>Pseudomonadati</taxon>
        <taxon>Pseudomonadota</taxon>
        <taxon>Gammaproteobacteria</taxon>
        <taxon>Oceanospirillales</taxon>
        <taxon>Oceanospirillaceae</taxon>
        <taxon>Marinomonas</taxon>
    </lineage>
</organism>
<dbReference type="KEGG" id="mpri:MP3633_3225"/>
<reference evidence="1 2" key="1">
    <citation type="submission" date="2020-06" db="EMBL/GenBank/DDBJ databases">
        <authorList>
            <person name="Voronona O.L."/>
            <person name="Aksenova E.I."/>
            <person name="Kunda M.S."/>
            <person name="Semenov A.N."/>
            <person name="Ryzhova N."/>
        </authorList>
    </citation>
    <scope>NUCLEOTIDE SEQUENCE [LARGE SCALE GENOMIC DNA]</scope>
    <source>
        <strain evidence="1 2">MPKMM3633</strain>
    </source>
</reference>
<evidence type="ECO:0000313" key="1">
    <source>
        <dbReference type="EMBL" id="QKK81952.1"/>
    </source>
</evidence>
<dbReference type="Proteomes" id="UP000509371">
    <property type="component" value="Chromosome"/>
</dbReference>
<name>A0A859D0H7_9GAMM</name>
<protein>
    <submittedName>
        <fullName evidence="1">Uncharacterized protein</fullName>
    </submittedName>
</protein>
<sequence length="53" mass="5820">MIGILTIGLRVGFHVGRDWIYQFSAKNLTIGFTGFYTKGISNSGKLSAKTCSY</sequence>